<protein>
    <recommendedName>
        <fullName evidence="5">deoxyhypusine synthase</fullName>
        <ecNumber evidence="5">2.5.1.46</ecNumber>
    </recommendedName>
</protein>
<dbReference type="InterPro" id="IPR029035">
    <property type="entry name" value="DHS-like_NAD/FAD-binding_dom"/>
</dbReference>
<dbReference type="EMBL" id="JAFNEN010000036">
    <property type="protein sequence ID" value="KAG8198748.1"/>
    <property type="molecule type" value="Genomic_DNA"/>
</dbReference>
<dbReference type="InterPro" id="IPR036982">
    <property type="entry name" value="Deoxyhypusine_synthase_sf"/>
</dbReference>
<evidence type="ECO:0000256" key="5">
    <source>
        <dbReference type="ARBA" id="ARBA00012683"/>
    </source>
</evidence>
<evidence type="ECO:0000256" key="3">
    <source>
        <dbReference type="ARBA" id="ARBA00005041"/>
    </source>
</evidence>
<evidence type="ECO:0000256" key="2">
    <source>
        <dbReference type="ARBA" id="ARBA00001911"/>
    </source>
</evidence>
<evidence type="ECO:0000256" key="4">
    <source>
        <dbReference type="ARBA" id="ARBA00009892"/>
    </source>
</evidence>
<dbReference type="FunFam" id="3.40.910.10:FF:000001">
    <property type="entry name" value="Probable deoxyhypusine synthase"/>
    <property type="match status" value="1"/>
</dbReference>
<dbReference type="NCBIfam" id="TIGR00321">
    <property type="entry name" value="dhys"/>
    <property type="match status" value="1"/>
</dbReference>
<keyword evidence="10" id="KW-1185">Reference proteome</keyword>
<comment type="similarity">
    <text evidence="4">Belongs to the deoxyhypusine synthase family.</text>
</comment>
<dbReference type="PANTHER" id="PTHR11703:SF0">
    <property type="entry name" value="DEOXYHYPUSINE SYNTHASE"/>
    <property type="match status" value="1"/>
</dbReference>
<evidence type="ECO:0000256" key="7">
    <source>
        <dbReference type="ARBA" id="ARBA00023027"/>
    </source>
</evidence>
<comment type="catalytic activity">
    <reaction evidence="1">
        <text>[eIF5A protein]-L-lysine + spermidine = [eIF5A protein]-deoxyhypusine + propane-1,3-diamine</text>
        <dbReference type="Rhea" id="RHEA:33299"/>
        <dbReference type="Rhea" id="RHEA-COMP:10143"/>
        <dbReference type="Rhea" id="RHEA-COMP:10144"/>
        <dbReference type="ChEBI" id="CHEBI:29969"/>
        <dbReference type="ChEBI" id="CHEBI:57484"/>
        <dbReference type="ChEBI" id="CHEBI:57834"/>
        <dbReference type="ChEBI" id="CHEBI:82657"/>
        <dbReference type="EC" id="2.5.1.46"/>
    </reaction>
</comment>
<gene>
    <name evidence="9" type="ORF">JTE90_023511</name>
</gene>
<dbReference type="Pfam" id="PF01916">
    <property type="entry name" value="DS"/>
    <property type="match status" value="1"/>
</dbReference>
<dbReference type="InterPro" id="IPR002773">
    <property type="entry name" value="Deoxyhypusine_synthase"/>
</dbReference>
<evidence type="ECO:0000256" key="1">
    <source>
        <dbReference type="ARBA" id="ARBA00000952"/>
    </source>
</evidence>
<comment type="caution">
    <text evidence="9">The sequence shown here is derived from an EMBL/GenBank/DDBJ whole genome shotgun (WGS) entry which is preliminary data.</text>
</comment>
<dbReference type="SUPFAM" id="SSF52467">
    <property type="entry name" value="DHS-like NAD/FAD-binding domain"/>
    <property type="match status" value="1"/>
</dbReference>
<reference evidence="9 10" key="1">
    <citation type="journal article" date="2022" name="Nat. Ecol. Evol.">
        <title>A masculinizing supergene underlies an exaggerated male reproductive morph in a spider.</title>
        <authorList>
            <person name="Hendrickx F."/>
            <person name="De Corte Z."/>
            <person name="Sonet G."/>
            <person name="Van Belleghem S.M."/>
            <person name="Kostlbacher S."/>
            <person name="Vangestel C."/>
        </authorList>
    </citation>
    <scope>NUCLEOTIDE SEQUENCE [LARGE SCALE GENOMIC DNA]</scope>
    <source>
        <strain evidence="9">W744_W776</strain>
    </source>
</reference>
<evidence type="ECO:0000256" key="6">
    <source>
        <dbReference type="ARBA" id="ARBA00022679"/>
    </source>
</evidence>
<dbReference type="EC" id="2.5.1.46" evidence="5"/>
<comment type="cofactor">
    <cofactor evidence="2">
        <name>NAD(+)</name>
        <dbReference type="ChEBI" id="CHEBI:57540"/>
    </cofactor>
</comment>
<dbReference type="AlphaFoldDB" id="A0AAV6VR84"/>
<evidence type="ECO:0000313" key="10">
    <source>
        <dbReference type="Proteomes" id="UP000827092"/>
    </source>
</evidence>
<name>A0AAV6VR84_9ARAC</name>
<dbReference type="Proteomes" id="UP000827092">
    <property type="component" value="Unassembled WGS sequence"/>
</dbReference>
<dbReference type="GO" id="GO:0005737">
    <property type="term" value="C:cytoplasm"/>
    <property type="evidence" value="ECO:0007669"/>
    <property type="project" value="TreeGrafter"/>
</dbReference>
<organism evidence="9 10">
    <name type="scientific">Oedothorax gibbosus</name>
    <dbReference type="NCBI Taxonomy" id="931172"/>
    <lineage>
        <taxon>Eukaryota</taxon>
        <taxon>Metazoa</taxon>
        <taxon>Ecdysozoa</taxon>
        <taxon>Arthropoda</taxon>
        <taxon>Chelicerata</taxon>
        <taxon>Arachnida</taxon>
        <taxon>Araneae</taxon>
        <taxon>Araneomorphae</taxon>
        <taxon>Entelegynae</taxon>
        <taxon>Araneoidea</taxon>
        <taxon>Linyphiidae</taxon>
        <taxon>Erigoninae</taxon>
        <taxon>Oedothorax</taxon>
    </lineage>
</organism>
<comment type="pathway">
    <text evidence="3">Protein modification; eIF5A hypusination.</text>
</comment>
<keyword evidence="7" id="KW-0520">NAD</keyword>
<proteinExistence type="inferred from homology"/>
<keyword evidence="8" id="KW-0386">Hypusine biosynthesis</keyword>
<sequence>MRIGSFRQIKRRKSYIMEDNTEEIPSVARLAVLKKSANLPKDKELVKGYDFNDGIDYHALLQSYRTSGFQATNFGLAVEEINKMLACREKPMVNEDSLEADTFIKRKTHCTIFLGYTSNMASAGIRDTIRFLVQHKMVDCIVTSAGGVEEDLIKCLAPTILGDFALDGAELRDKGLNRIGNLIVPNENYCLFEEWVMPILDELLQEQLEKNIIWSPSKVITRLGEKIANPESICYWAAKNEIPIFSPALTDGSLGDMIYFHSYRNPGLVVDLVQDIRRVNTIAVKAENSGMIIIGGGVVKHHICNSNLMRNGADFSVYINTANEFDGSDSGARPDEAVSWGKIKKTATPVKVYADATLVFPLIVAETFAVKFHNEKTNQIKKK</sequence>
<dbReference type="Gene3D" id="3.40.910.10">
    <property type="entry name" value="Deoxyhypusine synthase"/>
    <property type="match status" value="1"/>
</dbReference>
<dbReference type="GO" id="GO:0034038">
    <property type="term" value="F:deoxyhypusine synthase activity"/>
    <property type="evidence" value="ECO:0007669"/>
    <property type="project" value="UniProtKB-EC"/>
</dbReference>
<accession>A0AAV6VR84</accession>
<dbReference type="PANTHER" id="PTHR11703">
    <property type="entry name" value="DEOXYHYPUSINE SYNTHASE"/>
    <property type="match status" value="1"/>
</dbReference>
<keyword evidence="6" id="KW-0808">Transferase</keyword>
<evidence type="ECO:0000313" key="9">
    <source>
        <dbReference type="EMBL" id="KAG8198748.1"/>
    </source>
</evidence>
<evidence type="ECO:0000256" key="8">
    <source>
        <dbReference type="ARBA" id="ARBA00023256"/>
    </source>
</evidence>